<dbReference type="PANTHER" id="PTHR42760:SF40">
    <property type="entry name" value="3-OXOACYL-[ACYL-CARRIER-PROTEIN] REDUCTASE, CHLOROPLASTIC"/>
    <property type="match status" value="1"/>
</dbReference>
<proteinExistence type="inferred from homology"/>
<evidence type="ECO:0000313" key="3">
    <source>
        <dbReference type="Proteomes" id="UP001500879"/>
    </source>
</evidence>
<organism evidence="2 3">
    <name type="scientific">Streptomyces luteireticuli</name>
    <dbReference type="NCBI Taxonomy" id="173858"/>
    <lineage>
        <taxon>Bacteria</taxon>
        <taxon>Bacillati</taxon>
        <taxon>Actinomycetota</taxon>
        <taxon>Actinomycetes</taxon>
        <taxon>Kitasatosporales</taxon>
        <taxon>Streptomycetaceae</taxon>
        <taxon>Streptomyces</taxon>
    </lineage>
</organism>
<keyword evidence="3" id="KW-1185">Reference proteome</keyword>
<sequence>MSRSVFVAGGDPAIGHAIARSFIDAGDQVAVGFPRDGAPEGALVVPLDVADPDSIEAALAVVEANHGTVEVLVVGTELPRDEPTQLDAGAFDPVVDANLRNAVGLVRSVVGEMKSGRIVVLSSVGGVRGAACRSHYAAAHGGLVGFTRSIARELGSRFTANVLALGFVETKAADDDIALHGALYIGDIPLQRTATLEEVGGMARFLASDDAAYVTGAVIPLDGGYGIGY</sequence>
<comment type="similarity">
    <text evidence="1">Belongs to the short-chain dehydrogenases/reductases (SDR) family.</text>
</comment>
<reference evidence="2 3" key="1">
    <citation type="journal article" date="2019" name="Int. J. Syst. Evol. Microbiol.">
        <title>The Global Catalogue of Microorganisms (GCM) 10K type strain sequencing project: providing services to taxonomists for standard genome sequencing and annotation.</title>
        <authorList>
            <consortium name="The Broad Institute Genomics Platform"/>
            <consortium name="The Broad Institute Genome Sequencing Center for Infectious Disease"/>
            <person name="Wu L."/>
            <person name="Ma J."/>
        </authorList>
    </citation>
    <scope>NUCLEOTIDE SEQUENCE [LARGE SCALE GENOMIC DNA]</scope>
    <source>
        <strain evidence="2 3">JCM 4788</strain>
    </source>
</reference>
<evidence type="ECO:0000313" key="2">
    <source>
        <dbReference type="EMBL" id="GAA0423693.1"/>
    </source>
</evidence>
<evidence type="ECO:0000256" key="1">
    <source>
        <dbReference type="ARBA" id="ARBA00006484"/>
    </source>
</evidence>
<dbReference type="Pfam" id="PF13561">
    <property type="entry name" value="adh_short_C2"/>
    <property type="match status" value="1"/>
</dbReference>
<accession>A0ABN0YZT9</accession>
<dbReference type="SUPFAM" id="SSF51735">
    <property type="entry name" value="NAD(P)-binding Rossmann-fold domains"/>
    <property type="match status" value="1"/>
</dbReference>
<comment type="caution">
    <text evidence="2">The sequence shown here is derived from an EMBL/GenBank/DDBJ whole genome shotgun (WGS) entry which is preliminary data.</text>
</comment>
<dbReference type="InterPro" id="IPR002347">
    <property type="entry name" value="SDR_fam"/>
</dbReference>
<gene>
    <name evidence="2" type="primary">fabG_5</name>
    <name evidence="2" type="ORF">GCM10010357_51430</name>
</gene>
<name>A0ABN0YZT9_9ACTN</name>
<dbReference type="EMBL" id="BAAABX010000055">
    <property type="protein sequence ID" value="GAA0423693.1"/>
    <property type="molecule type" value="Genomic_DNA"/>
</dbReference>
<dbReference type="InterPro" id="IPR036291">
    <property type="entry name" value="NAD(P)-bd_dom_sf"/>
</dbReference>
<dbReference type="PANTHER" id="PTHR42760">
    <property type="entry name" value="SHORT-CHAIN DEHYDROGENASES/REDUCTASES FAMILY MEMBER"/>
    <property type="match status" value="1"/>
</dbReference>
<dbReference type="PRINTS" id="PR00080">
    <property type="entry name" value="SDRFAMILY"/>
</dbReference>
<dbReference type="Proteomes" id="UP001500879">
    <property type="component" value="Unassembled WGS sequence"/>
</dbReference>
<dbReference type="PRINTS" id="PR00081">
    <property type="entry name" value="GDHRDH"/>
</dbReference>
<protein>
    <submittedName>
        <fullName evidence="2">3-oxoacyl-[acyl-carrier-protein] reductase</fullName>
    </submittedName>
</protein>
<dbReference type="RefSeq" id="WP_344028788.1">
    <property type="nucleotide sequence ID" value="NZ_BAAABX010000055.1"/>
</dbReference>
<dbReference type="Gene3D" id="3.40.50.720">
    <property type="entry name" value="NAD(P)-binding Rossmann-like Domain"/>
    <property type="match status" value="1"/>
</dbReference>